<sequence length="209" mass="23160">MMNEAELFGEADFEQAPCEFCDELFPFDLLIQHQSGCRPDIAHFTYGQNSGDDSEGENAPIAPAVKEVANVVKTPKIVQEVPQKAASFNNLGTDAKKAEIGKALKVETKPVQKSPPSKECGKSIVVEDPSLQETETKLMSYGSSSNKNQQIERERPSFKVPSLLNNADQRDLDEESRLLSDSDESESLEVFWKRAEIKNSQRLRALPSG</sequence>
<evidence type="ECO:0000313" key="3">
    <source>
        <dbReference type="Proteomes" id="UP000827092"/>
    </source>
</evidence>
<dbReference type="Proteomes" id="UP000827092">
    <property type="component" value="Unassembled WGS sequence"/>
</dbReference>
<evidence type="ECO:0000313" key="2">
    <source>
        <dbReference type="EMBL" id="KAG8179976.1"/>
    </source>
</evidence>
<keyword evidence="3" id="KW-1185">Reference proteome</keyword>
<organism evidence="2 3">
    <name type="scientific">Oedothorax gibbosus</name>
    <dbReference type="NCBI Taxonomy" id="931172"/>
    <lineage>
        <taxon>Eukaryota</taxon>
        <taxon>Metazoa</taxon>
        <taxon>Ecdysozoa</taxon>
        <taxon>Arthropoda</taxon>
        <taxon>Chelicerata</taxon>
        <taxon>Arachnida</taxon>
        <taxon>Araneae</taxon>
        <taxon>Araneomorphae</taxon>
        <taxon>Entelegynae</taxon>
        <taxon>Araneoidea</taxon>
        <taxon>Linyphiidae</taxon>
        <taxon>Erigoninae</taxon>
        <taxon>Oedothorax</taxon>
    </lineage>
</organism>
<accession>A0AAV6U7Q5</accession>
<feature type="region of interest" description="Disordered" evidence="1">
    <location>
        <begin position="108"/>
        <end position="186"/>
    </location>
</feature>
<comment type="caution">
    <text evidence="2">The sequence shown here is derived from an EMBL/GenBank/DDBJ whole genome shotgun (WGS) entry which is preliminary data.</text>
</comment>
<dbReference type="AlphaFoldDB" id="A0AAV6U7Q5"/>
<proteinExistence type="predicted"/>
<evidence type="ECO:0000256" key="1">
    <source>
        <dbReference type="SAM" id="MobiDB-lite"/>
    </source>
</evidence>
<dbReference type="EMBL" id="JAFNEN010000594">
    <property type="protein sequence ID" value="KAG8179976.1"/>
    <property type="molecule type" value="Genomic_DNA"/>
</dbReference>
<reference evidence="2 3" key="1">
    <citation type="journal article" date="2022" name="Nat. Ecol. Evol.">
        <title>A masculinizing supergene underlies an exaggerated male reproductive morph in a spider.</title>
        <authorList>
            <person name="Hendrickx F."/>
            <person name="De Corte Z."/>
            <person name="Sonet G."/>
            <person name="Van Belleghem S.M."/>
            <person name="Kostlbacher S."/>
            <person name="Vangestel C."/>
        </authorList>
    </citation>
    <scope>NUCLEOTIDE SEQUENCE [LARGE SCALE GENOMIC DNA]</scope>
    <source>
        <strain evidence="2">W744_W776</strain>
    </source>
</reference>
<name>A0AAV6U7Q5_9ARAC</name>
<evidence type="ECO:0008006" key="4">
    <source>
        <dbReference type="Google" id="ProtNLM"/>
    </source>
</evidence>
<protein>
    <recommendedName>
        <fullName evidence="4">UBZ4-type domain-containing protein</fullName>
    </recommendedName>
</protein>
<gene>
    <name evidence="2" type="ORF">JTE90_016308</name>
</gene>